<evidence type="ECO:0000256" key="3">
    <source>
        <dbReference type="ARBA" id="ARBA00022692"/>
    </source>
</evidence>
<feature type="transmembrane region" description="Helical" evidence="6">
    <location>
        <begin position="174"/>
        <end position="197"/>
    </location>
</feature>
<keyword evidence="5 6" id="KW-0472">Membrane</keyword>
<evidence type="ECO:0000256" key="4">
    <source>
        <dbReference type="ARBA" id="ARBA00022989"/>
    </source>
</evidence>
<evidence type="ECO:0000259" key="7">
    <source>
        <dbReference type="Pfam" id="PF01061"/>
    </source>
</evidence>
<dbReference type="GO" id="GO:0005886">
    <property type="term" value="C:plasma membrane"/>
    <property type="evidence" value="ECO:0007669"/>
    <property type="project" value="TreeGrafter"/>
</dbReference>
<dbReference type="PANTHER" id="PTHR48041:SF116">
    <property type="entry name" value="PROTEIN BROWN"/>
    <property type="match status" value="1"/>
</dbReference>
<feature type="transmembrane region" description="Helical" evidence="6">
    <location>
        <begin position="282"/>
        <end position="303"/>
    </location>
</feature>
<name>A0A836FQ13_9HYME</name>
<keyword evidence="9" id="KW-1185">Reference proteome</keyword>
<evidence type="ECO:0000313" key="9">
    <source>
        <dbReference type="Proteomes" id="UP000670152"/>
    </source>
</evidence>
<dbReference type="GO" id="GO:0140359">
    <property type="term" value="F:ABC-type transporter activity"/>
    <property type="evidence" value="ECO:0007669"/>
    <property type="project" value="InterPro"/>
</dbReference>
<keyword evidence="4 6" id="KW-1133">Transmembrane helix</keyword>
<dbReference type="Pfam" id="PF01061">
    <property type="entry name" value="ABC2_membrane"/>
    <property type="match status" value="1"/>
</dbReference>
<keyword evidence="2" id="KW-0813">Transport</keyword>
<protein>
    <submittedName>
        <fullName evidence="8">SCRT protein</fullName>
    </submittedName>
</protein>
<proteinExistence type="predicted"/>
<feature type="transmembrane region" description="Helical" evidence="6">
    <location>
        <begin position="315"/>
        <end position="337"/>
    </location>
</feature>
<gene>
    <name evidence="8" type="primary">St_0</name>
    <name evidence="8" type="ORF">G6Z77_0014064</name>
</gene>
<evidence type="ECO:0000313" key="8">
    <source>
        <dbReference type="EMBL" id="KAG5331437.1"/>
    </source>
</evidence>
<feature type="non-terminal residue" evidence="8">
    <location>
        <position position="403"/>
    </location>
</feature>
<dbReference type="InterPro" id="IPR050352">
    <property type="entry name" value="ABCG_transporters"/>
</dbReference>
<dbReference type="InterPro" id="IPR013525">
    <property type="entry name" value="ABC2_TM"/>
</dbReference>
<feature type="transmembrane region" description="Helical" evidence="6">
    <location>
        <begin position="209"/>
        <end position="228"/>
    </location>
</feature>
<comment type="caution">
    <text evidence="8">The sequence shown here is derived from an EMBL/GenBank/DDBJ whole genome shotgun (WGS) entry which is preliminary data.</text>
</comment>
<feature type="non-terminal residue" evidence="8">
    <location>
        <position position="1"/>
    </location>
</feature>
<evidence type="ECO:0000256" key="1">
    <source>
        <dbReference type="ARBA" id="ARBA00004141"/>
    </source>
</evidence>
<reference evidence="8 9" key="1">
    <citation type="submission" date="2020-02" db="EMBL/GenBank/DDBJ databases">
        <title>Relaxed selection underlies rapid genomic changes in the transitions from sociality to social parasitism in ants.</title>
        <authorList>
            <person name="Bi X."/>
        </authorList>
    </citation>
    <scope>NUCLEOTIDE SEQUENCE [LARGE SCALE GENOMIC DNA]</scope>
    <source>
        <strain evidence="8">BGI-DK2014b</strain>
        <tissue evidence="8">Whole body</tissue>
    </source>
</reference>
<feature type="domain" description="ABC-2 type transporter transmembrane" evidence="7">
    <location>
        <begin position="181"/>
        <end position="362"/>
    </location>
</feature>
<feature type="transmembrane region" description="Helical" evidence="6">
    <location>
        <begin position="248"/>
        <end position="275"/>
    </location>
</feature>
<evidence type="ECO:0000256" key="2">
    <source>
        <dbReference type="ARBA" id="ARBA00022448"/>
    </source>
</evidence>
<organism evidence="8 9">
    <name type="scientific">Acromyrmex heyeri</name>
    <dbReference type="NCBI Taxonomy" id="230685"/>
    <lineage>
        <taxon>Eukaryota</taxon>
        <taxon>Metazoa</taxon>
        <taxon>Ecdysozoa</taxon>
        <taxon>Arthropoda</taxon>
        <taxon>Hexapoda</taxon>
        <taxon>Insecta</taxon>
        <taxon>Pterygota</taxon>
        <taxon>Neoptera</taxon>
        <taxon>Endopterygota</taxon>
        <taxon>Hymenoptera</taxon>
        <taxon>Apocrita</taxon>
        <taxon>Aculeata</taxon>
        <taxon>Formicoidea</taxon>
        <taxon>Formicidae</taxon>
        <taxon>Myrmicinae</taxon>
        <taxon>Acromyrmex</taxon>
    </lineage>
</organism>
<dbReference type="AlphaFoldDB" id="A0A836FQ13"/>
<accession>A0A836FQ13</accession>
<evidence type="ECO:0000256" key="6">
    <source>
        <dbReference type="SAM" id="Phobius"/>
    </source>
</evidence>
<keyword evidence="3 6" id="KW-0812">Transmembrane</keyword>
<dbReference type="PANTHER" id="PTHR48041">
    <property type="entry name" value="ABC TRANSPORTER G FAMILY MEMBER 28"/>
    <property type="match status" value="1"/>
</dbReference>
<comment type="subcellular location">
    <subcellularLocation>
        <location evidence="1">Membrane</location>
        <topology evidence="1">Multi-pass membrane protein</topology>
    </subcellularLocation>
</comment>
<dbReference type="OrthoDB" id="66620at2759"/>
<evidence type="ECO:0000256" key="5">
    <source>
        <dbReference type="ARBA" id="ARBA00023136"/>
    </source>
</evidence>
<dbReference type="EMBL" id="JAANIB010005686">
    <property type="protein sequence ID" value="KAG5331437.1"/>
    <property type="molecule type" value="Genomic_DNA"/>
</dbReference>
<sequence length="403" mass="45764">MVKLADSVETTSQFSQLFWENLIVTVLTKDDECSRKLWCKLLCRKPIKVLNILKGVSGYAETGNMFAILGPRYGKIRYRVRITSNDLDLDKYYPGHDPEQHLRSFNHRSDILGNANVSDTCALKIGNSCNALRRKFLGEELLRDLGLYECIDTAISELSGGERKRLINIYINKIFIFNKFILVLSIVFVNIFYIGINSLTQEGIQSARGVLYFTISEVILTMAYSVVYELPGELVLYVRESNVYTSGPYYLATVLALIPRTVFKALLFTVALYFALHSEFSLLSFCSYCLCTTAAAICGNAYGMAISSWIEDVDIITSIMLALDLLFLLTAGTFYNLRTLPSYLAYFKYTSIFYYATEAISIVHWSGIEDIGEKQNLQTAQPYYIEKKLFSLKQQKNLTKMGF</sequence>
<dbReference type="Proteomes" id="UP000670152">
    <property type="component" value="Unassembled WGS sequence"/>
</dbReference>